<keyword evidence="2" id="KW-1185">Reference proteome</keyword>
<accession>A0ACB9KUF6</accession>
<protein>
    <submittedName>
        <fullName evidence="1">Uncharacterized protein</fullName>
    </submittedName>
</protein>
<name>A0ACB9KUF6_BAUVA</name>
<comment type="caution">
    <text evidence="1">The sequence shown here is derived from an EMBL/GenBank/DDBJ whole genome shotgun (WGS) entry which is preliminary data.</text>
</comment>
<evidence type="ECO:0000313" key="2">
    <source>
        <dbReference type="Proteomes" id="UP000828941"/>
    </source>
</evidence>
<dbReference type="EMBL" id="CM039438">
    <property type="protein sequence ID" value="KAI4301030.1"/>
    <property type="molecule type" value="Genomic_DNA"/>
</dbReference>
<evidence type="ECO:0000313" key="1">
    <source>
        <dbReference type="EMBL" id="KAI4301030.1"/>
    </source>
</evidence>
<proteinExistence type="predicted"/>
<reference evidence="1 2" key="1">
    <citation type="journal article" date="2022" name="DNA Res.">
        <title>Chromosomal-level genome assembly of the orchid tree Bauhinia variegata (Leguminosae; Cercidoideae) supports the allotetraploid origin hypothesis of Bauhinia.</title>
        <authorList>
            <person name="Zhong Y."/>
            <person name="Chen Y."/>
            <person name="Zheng D."/>
            <person name="Pang J."/>
            <person name="Liu Y."/>
            <person name="Luo S."/>
            <person name="Meng S."/>
            <person name="Qian L."/>
            <person name="Wei D."/>
            <person name="Dai S."/>
            <person name="Zhou R."/>
        </authorList>
    </citation>
    <scope>NUCLEOTIDE SEQUENCE [LARGE SCALE GENOMIC DNA]</scope>
    <source>
        <strain evidence="1">BV-YZ2020</strain>
    </source>
</reference>
<dbReference type="Proteomes" id="UP000828941">
    <property type="component" value="Chromosome 13"/>
</dbReference>
<sequence length="571" mass="64054">MLGFGCKCFRWNRINDFSSPEPEPFSLPAPIPEWPPGQGFASGIVNLGEIEVFKITRFEFVWSSYPTLDKKIAVAFYKPVGVPDGFHVLGHYCQPSIKPLRGFVLVAREVESDSPDTTHNCNLNKSPALRNPLDYMLEWSPNEGSEEILSGGGYFWLPQPPEGYKALGYLVTNKPVKPELNEMKCVRADLTDNCETYRLILDVSSSIPDYPFQVWSIRPCDRGMWGKGVSVGTFFCGSFRDIGEELPVACLKNVNPVLTSMPNLDQIHALIQHYGPTLFFHPEEAYLPSSVAWFFDNGAQLYRKGASAGEAIDSTGSNLPGGERNDGQFWIDFPSDGRKKFVKRGNLNSARLYVHVKPAVGGTFTDIAMWVFCPFNGPATLKVGRMNFAFSKIGRHVGDWEHFTLRISNLTGELWSIYFSQHSGGVWVDPYDLEYIDGNKAIVYSSKNGHASFPHAGTFLQGSSKLGIGIRNDAARSILYVDSSIHYELVAAEYLGDDVVTEPPWLQYMREWGPTVVYDSKTELDKMINVLPLTLRYSVENLFNKLPVELYGEEGPTGPKEKNNWIGDERW</sequence>
<gene>
    <name evidence="1" type="ORF">L6164_034349</name>
</gene>
<organism evidence="1 2">
    <name type="scientific">Bauhinia variegata</name>
    <name type="common">Purple orchid tree</name>
    <name type="synonym">Phanera variegata</name>
    <dbReference type="NCBI Taxonomy" id="167791"/>
    <lineage>
        <taxon>Eukaryota</taxon>
        <taxon>Viridiplantae</taxon>
        <taxon>Streptophyta</taxon>
        <taxon>Embryophyta</taxon>
        <taxon>Tracheophyta</taxon>
        <taxon>Spermatophyta</taxon>
        <taxon>Magnoliopsida</taxon>
        <taxon>eudicotyledons</taxon>
        <taxon>Gunneridae</taxon>
        <taxon>Pentapetalae</taxon>
        <taxon>rosids</taxon>
        <taxon>fabids</taxon>
        <taxon>Fabales</taxon>
        <taxon>Fabaceae</taxon>
        <taxon>Cercidoideae</taxon>
        <taxon>Cercideae</taxon>
        <taxon>Bauhiniinae</taxon>
        <taxon>Bauhinia</taxon>
    </lineage>
</organism>